<dbReference type="InterPro" id="IPR010723">
    <property type="entry name" value="HemN_C"/>
</dbReference>
<comment type="function">
    <text evidence="3">Probably acts as a heme chaperone, transferring heme to an unknown acceptor. Binds one molecule of heme per monomer, possibly covalently. Binds 1 [4Fe-4S] cluster. The cluster is coordinated with 3 cysteines and an exchangeable S-adenosyl-L-methionine.</text>
</comment>
<keyword evidence="3" id="KW-0963">Cytoplasm</keyword>
<keyword evidence="3" id="KW-0479">Metal-binding</keyword>
<dbReference type="InterPro" id="IPR007197">
    <property type="entry name" value="rSAM"/>
</dbReference>
<protein>
    <recommendedName>
        <fullName evidence="2 3">Heme chaperone HemW</fullName>
    </recommendedName>
</protein>
<dbReference type="SFLD" id="SFLDG01065">
    <property type="entry name" value="anaerobic_coproporphyrinogen-I"/>
    <property type="match status" value="1"/>
</dbReference>
<dbReference type="GO" id="GO:0004109">
    <property type="term" value="F:coproporphyrinogen oxidase activity"/>
    <property type="evidence" value="ECO:0007669"/>
    <property type="project" value="InterPro"/>
</dbReference>
<gene>
    <name evidence="5" type="ORF">FZC84_04775</name>
</gene>
<dbReference type="SMART" id="SM00729">
    <property type="entry name" value="Elp3"/>
    <property type="match status" value="1"/>
</dbReference>
<comment type="similarity">
    <text evidence="1">Belongs to the anaerobic coproporphyrinogen-III oxidase family. HemW subfamily.</text>
</comment>
<dbReference type="Pfam" id="PF06969">
    <property type="entry name" value="HemN_C"/>
    <property type="match status" value="1"/>
</dbReference>
<dbReference type="EMBL" id="VTEG01000002">
    <property type="protein sequence ID" value="TYS00810.1"/>
    <property type="molecule type" value="Genomic_DNA"/>
</dbReference>
<comment type="subcellular location">
    <subcellularLocation>
        <location evidence="3">Cytoplasm</location>
    </subcellularLocation>
</comment>
<dbReference type="Pfam" id="PF04055">
    <property type="entry name" value="Radical_SAM"/>
    <property type="match status" value="1"/>
</dbReference>
<keyword evidence="3" id="KW-0411">Iron-sulfur</keyword>
<dbReference type="SUPFAM" id="SSF102114">
    <property type="entry name" value="Radical SAM enzymes"/>
    <property type="match status" value="1"/>
</dbReference>
<evidence type="ECO:0000313" key="6">
    <source>
        <dbReference type="Proteomes" id="UP000325182"/>
    </source>
</evidence>
<keyword evidence="3" id="KW-0004">4Fe-4S</keyword>
<sequence length="380" mass="43106">MIRSAYIHIPFCHHICHYCDFNKVFMKGQPVDEYLASLSKEMRLGIEKYPAEKLSTIFVGGGTPTALDASQLEVLCKSIVENLPFSPGEVEFTFEANPGDLTSDKLDVLYEHGVNRLSFGVQSFNDELLERIGRNHRSKDVYTSIDAAKKAGFDNISIDLIYALPGQTVKDFKHTLKTALEFDLPHYSGYSLIIEPKTVFYNLMRKGKLSLPPQEAEAEMYSVLMEEMQGAGIHQYEISNFAKKGFESKHNLVYWNNEEYYGFGAGAHGYAQGNRYANFGPLKKYMEPLGLGDLPIIENHEQTKAEKMEEEMFLGLRKTEGVSIFRFTEKFGESPLTVFKEAVEEMVEKELLIVENSFIRLTQKGKFLGNEVFQAFLGVI</sequence>
<dbReference type="SFLD" id="SFLDG01082">
    <property type="entry name" value="B12-binding_domain_containing"/>
    <property type="match status" value="1"/>
</dbReference>
<proteinExistence type="inferred from homology"/>
<evidence type="ECO:0000256" key="2">
    <source>
        <dbReference type="ARBA" id="ARBA00017228"/>
    </source>
</evidence>
<dbReference type="InterPro" id="IPR023404">
    <property type="entry name" value="rSAM_horseshoe"/>
</dbReference>
<keyword evidence="3" id="KW-0949">S-adenosyl-L-methionine</keyword>
<dbReference type="InterPro" id="IPR058240">
    <property type="entry name" value="rSAM_sf"/>
</dbReference>
<evidence type="ECO:0000256" key="3">
    <source>
        <dbReference type="RuleBase" id="RU364116"/>
    </source>
</evidence>
<dbReference type="SFLD" id="SFLDF00288">
    <property type="entry name" value="HemN-like__clustered_with_nucl"/>
    <property type="match status" value="1"/>
</dbReference>
<evidence type="ECO:0000259" key="4">
    <source>
        <dbReference type="PROSITE" id="PS51918"/>
    </source>
</evidence>
<dbReference type="Proteomes" id="UP000325182">
    <property type="component" value="Unassembled WGS sequence"/>
</dbReference>
<keyword evidence="3" id="KW-0408">Iron</keyword>
<dbReference type="SFLD" id="SFLDS00029">
    <property type="entry name" value="Radical_SAM"/>
    <property type="match status" value="1"/>
</dbReference>
<dbReference type="InterPro" id="IPR034505">
    <property type="entry name" value="Coproporphyrinogen-III_oxidase"/>
</dbReference>
<dbReference type="AlphaFoldDB" id="A0A5D4MG02"/>
<dbReference type="InterPro" id="IPR004559">
    <property type="entry name" value="HemW-like"/>
</dbReference>
<dbReference type="PANTHER" id="PTHR13932:SF5">
    <property type="entry name" value="RADICAL S-ADENOSYL METHIONINE DOMAIN-CONTAINING PROTEIN 1, MITOCHONDRIAL"/>
    <property type="match status" value="1"/>
</dbReference>
<dbReference type="GO" id="GO:0006779">
    <property type="term" value="P:porphyrin-containing compound biosynthetic process"/>
    <property type="evidence" value="ECO:0007669"/>
    <property type="project" value="InterPro"/>
</dbReference>
<dbReference type="RefSeq" id="WP_148953133.1">
    <property type="nucleotide sequence ID" value="NZ_VTEG01000002.1"/>
</dbReference>
<dbReference type="GO" id="GO:0005737">
    <property type="term" value="C:cytoplasm"/>
    <property type="evidence" value="ECO:0007669"/>
    <property type="project" value="UniProtKB-SubCell"/>
</dbReference>
<name>A0A5D4MG02_9BACI</name>
<evidence type="ECO:0000313" key="5">
    <source>
        <dbReference type="EMBL" id="TYS00810.1"/>
    </source>
</evidence>
<reference evidence="5 6" key="1">
    <citation type="submission" date="2019-08" db="EMBL/GenBank/DDBJ databases">
        <title>Bacillus genomes from the desert of Cuatro Cienegas, Coahuila.</title>
        <authorList>
            <person name="Olmedo-Alvarez G."/>
        </authorList>
    </citation>
    <scope>NUCLEOTIDE SEQUENCE [LARGE SCALE GENOMIC DNA]</scope>
    <source>
        <strain evidence="5 6">CH128b_4D</strain>
    </source>
</reference>
<dbReference type="PANTHER" id="PTHR13932">
    <property type="entry name" value="COPROPORPHYRINIGEN III OXIDASE"/>
    <property type="match status" value="1"/>
</dbReference>
<dbReference type="NCBIfam" id="TIGR00539">
    <property type="entry name" value="hemN_rel"/>
    <property type="match status" value="1"/>
</dbReference>
<keyword evidence="3" id="KW-0143">Chaperone</keyword>
<evidence type="ECO:0000256" key="1">
    <source>
        <dbReference type="ARBA" id="ARBA00006100"/>
    </source>
</evidence>
<feature type="domain" description="Radical SAM core" evidence="4">
    <location>
        <begin position="1"/>
        <end position="234"/>
    </location>
</feature>
<dbReference type="GO" id="GO:0051539">
    <property type="term" value="F:4 iron, 4 sulfur cluster binding"/>
    <property type="evidence" value="ECO:0007669"/>
    <property type="project" value="UniProtKB-UniRule"/>
</dbReference>
<dbReference type="PROSITE" id="PS51918">
    <property type="entry name" value="RADICAL_SAM"/>
    <property type="match status" value="1"/>
</dbReference>
<dbReference type="SFLD" id="SFLDF00562">
    <property type="entry name" value="HemN-like__clustered_with_heat"/>
    <property type="match status" value="1"/>
</dbReference>
<comment type="caution">
    <text evidence="5">The sequence shown here is derived from an EMBL/GenBank/DDBJ whole genome shotgun (WGS) entry which is preliminary data.</text>
</comment>
<dbReference type="CDD" id="cd01335">
    <property type="entry name" value="Radical_SAM"/>
    <property type="match status" value="1"/>
</dbReference>
<accession>A0A5D4MG02</accession>
<dbReference type="InterPro" id="IPR006638">
    <property type="entry name" value="Elp3/MiaA/NifB-like_rSAM"/>
</dbReference>
<dbReference type="Gene3D" id="3.80.30.20">
    <property type="entry name" value="tm_1862 like domain"/>
    <property type="match status" value="1"/>
</dbReference>
<organism evidence="5 6">
    <name type="scientific">Rossellomorea vietnamensis</name>
    <dbReference type="NCBI Taxonomy" id="218284"/>
    <lineage>
        <taxon>Bacteria</taxon>
        <taxon>Bacillati</taxon>
        <taxon>Bacillota</taxon>
        <taxon>Bacilli</taxon>
        <taxon>Bacillales</taxon>
        <taxon>Bacillaceae</taxon>
        <taxon>Rossellomorea</taxon>
    </lineage>
</organism>
<dbReference type="GO" id="GO:0046872">
    <property type="term" value="F:metal ion binding"/>
    <property type="evidence" value="ECO:0007669"/>
    <property type="project" value="UniProtKB-UniRule"/>
</dbReference>
<keyword evidence="3" id="KW-0349">Heme</keyword>